<dbReference type="EMBL" id="FNKX01000002">
    <property type="protein sequence ID" value="SDR52858.1"/>
    <property type="molecule type" value="Genomic_DNA"/>
</dbReference>
<dbReference type="GO" id="GO:0005524">
    <property type="term" value="F:ATP binding"/>
    <property type="evidence" value="ECO:0007669"/>
    <property type="project" value="InterPro"/>
</dbReference>
<dbReference type="GO" id="GO:0016887">
    <property type="term" value="F:ATP hydrolysis activity"/>
    <property type="evidence" value="ECO:0007669"/>
    <property type="project" value="InterPro"/>
</dbReference>
<dbReference type="PANTHER" id="PTHR34413">
    <property type="entry name" value="PROPHAGE TAIL FIBER ASSEMBLY PROTEIN HOMOLOG TFAE-RELATED-RELATED"/>
    <property type="match status" value="1"/>
</dbReference>
<reference evidence="4" key="1">
    <citation type="submission" date="2016-10" db="EMBL/GenBank/DDBJ databases">
        <authorList>
            <person name="Varghese N."/>
            <person name="Submissions S."/>
        </authorList>
    </citation>
    <scope>NUCLEOTIDE SEQUENCE [LARGE SCALE GENOMIC DNA]</scope>
    <source>
        <strain evidence="4">DUS833</strain>
    </source>
</reference>
<evidence type="ECO:0000259" key="1">
    <source>
        <dbReference type="Pfam" id="PF05876"/>
    </source>
</evidence>
<sequence>MRYLSSYPINNLSSGRQEAAATMEILLPPKRNRVSESAVENLRISTPGGYEGPWDPTITPYMVEPMDCLTQRDLEAVAFAGIAQSGKTNGLVEGWMVYSVIDSPADMMVVHVTQDDARTFSRDRVDRAIEASPELRARLSKGGNDDNVFDKLFRAGNRVRIGWPTPGKFRGKNIPRVAMTDYDGYPPDVGGEGGAWVLAKKRTTSFMSGGMTLAESSPGFEITDTDWKPSTEHEAPPCDGILALYNSGDRRRWYWTCGHCDELFEAFSWPEHPKSILHWDTSIEDPEIAGQTAHVICPHCGVVIDESKKASMNRAGKWLAENWRTGNPRTSKTASFWMFGVAAAFQSWSSLVSNYLKAKQVEQVTGNWRTLKATLNVDWGVPYAAPQTAVAADPDVYEARAEQASKRRIWGDVRFLTMAIDQQKHRFVVQVLGWGPDGERWVVDRFNVTESDRLGEDGKPLRIEPFTHAEDWSQLDRIIDRQYQTDDGAVLEPRMVVIDSGGMDSATENAYAYWRRLHRLGRAERVMLIKGGSNRNAPRYERSRPEAKRSGVPLYILNVDQLKDEVDRSLSREGPGAGYIHFPNWLGPWFYKELTAEVRTPAGWRRRNKQQGNEALDLLVYNLAAYLVLNGEFIDWKKPPSWARPLSEQAGAREDEYSSFAAIGRKMNS</sequence>
<dbReference type="PANTHER" id="PTHR34413:SF2">
    <property type="entry name" value="PROPHAGE TAIL FIBER ASSEMBLY PROTEIN HOMOLOG TFAE-RELATED"/>
    <property type="match status" value="1"/>
</dbReference>
<dbReference type="HAMAP" id="MF_04144">
    <property type="entry name" value="TERL_LAMBDA"/>
    <property type="match status" value="1"/>
</dbReference>
<dbReference type="Pfam" id="PF05876">
    <property type="entry name" value="GpA_ATPase"/>
    <property type="match status" value="1"/>
</dbReference>
<dbReference type="STRING" id="157910.SAMN05445850_5560"/>
<evidence type="ECO:0000259" key="2">
    <source>
        <dbReference type="Pfam" id="PF20454"/>
    </source>
</evidence>
<feature type="domain" description="Terminase large subunit GpA endonuclease" evidence="2">
    <location>
        <begin position="333"/>
        <end position="636"/>
    </location>
</feature>
<organism evidence="3 4">
    <name type="scientific">Paraburkholderia tuberum</name>
    <dbReference type="NCBI Taxonomy" id="157910"/>
    <lineage>
        <taxon>Bacteria</taxon>
        <taxon>Pseudomonadati</taxon>
        <taxon>Pseudomonadota</taxon>
        <taxon>Betaproteobacteria</taxon>
        <taxon>Burkholderiales</taxon>
        <taxon>Burkholderiaceae</taxon>
        <taxon>Paraburkholderia</taxon>
    </lineage>
</organism>
<dbReference type="Proteomes" id="UP000199365">
    <property type="component" value="Unassembled WGS sequence"/>
</dbReference>
<dbReference type="GO" id="GO:0004519">
    <property type="term" value="F:endonuclease activity"/>
    <property type="evidence" value="ECO:0007669"/>
    <property type="project" value="InterPro"/>
</dbReference>
<name>A0A1H1JSD6_9BURK</name>
<accession>A0A1H1JSD6</accession>
<gene>
    <name evidence="3" type="ORF">SAMN05445850_5560</name>
</gene>
<dbReference type="InterPro" id="IPR008866">
    <property type="entry name" value="Phage_lambda_GpA-like"/>
</dbReference>
<proteinExistence type="inferred from homology"/>
<evidence type="ECO:0000313" key="3">
    <source>
        <dbReference type="EMBL" id="SDR52858.1"/>
    </source>
</evidence>
<evidence type="ECO:0000313" key="4">
    <source>
        <dbReference type="Proteomes" id="UP000199365"/>
    </source>
</evidence>
<dbReference type="InterPro" id="IPR051220">
    <property type="entry name" value="TFA_Chaperone"/>
</dbReference>
<protein>
    <submittedName>
        <fullName evidence="3">Phage terminase, large subunit GpA</fullName>
    </submittedName>
</protein>
<keyword evidence="4" id="KW-1185">Reference proteome</keyword>
<dbReference type="InterPro" id="IPR046454">
    <property type="entry name" value="GpA_endonuclease"/>
</dbReference>
<dbReference type="Pfam" id="PF20454">
    <property type="entry name" value="GpA_nuclease"/>
    <property type="match status" value="1"/>
</dbReference>
<dbReference type="AlphaFoldDB" id="A0A1H1JSD6"/>
<dbReference type="InterPro" id="IPR046453">
    <property type="entry name" value="GpA_ATPase"/>
</dbReference>
<feature type="domain" description="Phage terminase large subunit GpA ATPase" evidence="1">
    <location>
        <begin position="51"/>
        <end position="318"/>
    </location>
</feature>